<evidence type="ECO:0000259" key="7">
    <source>
        <dbReference type="PROSITE" id="PS51910"/>
    </source>
</evidence>
<dbReference type="Gene3D" id="3.20.20.80">
    <property type="entry name" value="Glycosidases"/>
    <property type="match status" value="1"/>
</dbReference>
<dbReference type="Proteomes" id="UP000240912">
    <property type="component" value="Unassembled WGS sequence"/>
</dbReference>
<dbReference type="GO" id="GO:0008061">
    <property type="term" value="F:chitin binding"/>
    <property type="evidence" value="ECO:0007669"/>
    <property type="project" value="InterPro"/>
</dbReference>
<dbReference type="RefSeq" id="WP_107213490.1">
    <property type="nucleotide sequence ID" value="NZ_KZ686268.1"/>
</dbReference>
<dbReference type="InterPro" id="IPR011583">
    <property type="entry name" value="Chitinase_II/V-like_cat"/>
</dbReference>
<dbReference type="PANTHER" id="PTHR11177:SF317">
    <property type="entry name" value="CHITINASE 12-RELATED"/>
    <property type="match status" value="1"/>
</dbReference>
<dbReference type="Pfam" id="PF00704">
    <property type="entry name" value="Glyco_hydro_18"/>
    <property type="match status" value="1"/>
</dbReference>
<dbReference type="GO" id="GO:0005576">
    <property type="term" value="C:extracellular region"/>
    <property type="evidence" value="ECO:0007669"/>
    <property type="project" value="TreeGrafter"/>
</dbReference>
<proteinExistence type="inferred from homology"/>
<evidence type="ECO:0000313" key="8">
    <source>
        <dbReference type="EMBL" id="PST85087.1"/>
    </source>
</evidence>
<dbReference type="PROSITE" id="PS01095">
    <property type="entry name" value="GH18_1"/>
    <property type="match status" value="1"/>
</dbReference>
<comment type="catalytic activity">
    <reaction evidence="1">
        <text>Random endo-hydrolysis of N-acetyl-beta-D-glucosaminide (1-&gt;4)-beta-linkages in chitin and chitodextrins.</text>
        <dbReference type="EC" id="3.2.1.14"/>
    </reaction>
</comment>
<dbReference type="PANTHER" id="PTHR11177">
    <property type="entry name" value="CHITINASE"/>
    <property type="match status" value="1"/>
</dbReference>
<evidence type="ECO:0000256" key="5">
    <source>
        <dbReference type="RuleBase" id="RU000489"/>
    </source>
</evidence>
<dbReference type="AlphaFoldDB" id="A0A2T3HRS9"/>
<evidence type="ECO:0000256" key="3">
    <source>
        <dbReference type="ARBA" id="ARBA00022801"/>
    </source>
</evidence>
<protein>
    <recommendedName>
        <fullName evidence="2">chitinase</fullName>
        <ecNumber evidence="2">3.2.1.14</ecNumber>
    </recommendedName>
</protein>
<evidence type="ECO:0000256" key="2">
    <source>
        <dbReference type="ARBA" id="ARBA00012729"/>
    </source>
</evidence>
<evidence type="ECO:0000256" key="4">
    <source>
        <dbReference type="ARBA" id="ARBA00023295"/>
    </source>
</evidence>
<dbReference type="SUPFAM" id="SSF51445">
    <property type="entry name" value="(Trans)glycosidases"/>
    <property type="match status" value="1"/>
</dbReference>
<dbReference type="InterPro" id="IPR001223">
    <property type="entry name" value="Glyco_hydro18_cat"/>
</dbReference>
<dbReference type="InterPro" id="IPR050314">
    <property type="entry name" value="Glycosyl_Hydrlase_18"/>
</dbReference>
<gene>
    <name evidence="8" type="ORF">C7T94_02950</name>
</gene>
<organism evidence="8 9">
    <name type="scientific">Pedobacter yulinensis</name>
    <dbReference type="NCBI Taxonomy" id="2126353"/>
    <lineage>
        <taxon>Bacteria</taxon>
        <taxon>Pseudomonadati</taxon>
        <taxon>Bacteroidota</taxon>
        <taxon>Sphingobacteriia</taxon>
        <taxon>Sphingobacteriales</taxon>
        <taxon>Sphingobacteriaceae</taxon>
        <taxon>Pedobacter</taxon>
    </lineage>
</organism>
<accession>A0A2T3HRS9</accession>
<dbReference type="InterPro" id="IPR017853">
    <property type="entry name" value="GH"/>
</dbReference>
<keyword evidence="3 5" id="KW-0378">Hydrolase</keyword>
<dbReference type="SMART" id="SM00636">
    <property type="entry name" value="Glyco_18"/>
    <property type="match status" value="1"/>
</dbReference>
<dbReference type="PROSITE" id="PS51257">
    <property type="entry name" value="PROKAR_LIPOPROTEIN"/>
    <property type="match status" value="1"/>
</dbReference>
<sequence>MRNHYLLLACTLLLFAACKKETIHPKAEVDPPAAYVSDTSFKIVGYFPSYRDPAGVNPAKYKMLTHLFYAFLNPRADGSLAPLAQPGRFNTVIQQAKAQGLKTGISVSGDANIFVTLAASEATRTQFVSNVLAFVRSNQLDGLDLDWEYPRQGVADQTYALLMKELSDSLHKHNKFLSAAITPGVYAGTVRDGIRTEVFGYADFFNIMIYDGAGWQGEPNHASYNMTVASLNYWLNTRGMPKKKAVLGMPAYGKTAAGASAGVRDFEAAGVDINGDYARYNNADYYFNGITTVKQKTTLASQRCNGIMFWELYHDTNSANSIIKAANDQLGRNYN</sequence>
<comment type="similarity">
    <text evidence="6">Belongs to the glycosyl hydrolase 18 family.</text>
</comment>
<keyword evidence="4 5" id="KW-0326">Glycosidase</keyword>
<dbReference type="PROSITE" id="PS51910">
    <property type="entry name" value="GH18_2"/>
    <property type="match status" value="1"/>
</dbReference>
<dbReference type="GO" id="GO:0008843">
    <property type="term" value="F:endochitinase activity"/>
    <property type="evidence" value="ECO:0007669"/>
    <property type="project" value="UniProtKB-EC"/>
</dbReference>
<dbReference type="EC" id="3.2.1.14" evidence="2"/>
<evidence type="ECO:0000256" key="6">
    <source>
        <dbReference type="RuleBase" id="RU004453"/>
    </source>
</evidence>
<dbReference type="OrthoDB" id="9775889at2"/>
<dbReference type="GO" id="GO:0006032">
    <property type="term" value="P:chitin catabolic process"/>
    <property type="evidence" value="ECO:0007669"/>
    <property type="project" value="TreeGrafter"/>
</dbReference>
<dbReference type="GO" id="GO:0005975">
    <property type="term" value="P:carbohydrate metabolic process"/>
    <property type="evidence" value="ECO:0007669"/>
    <property type="project" value="InterPro"/>
</dbReference>
<evidence type="ECO:0000256" key="1">
    <source>
        <dbReference type="ARBA" id="ARBA00000822"/>
    </source>
</evidence>
<dbReference type="InterPro" id="IPR001579">
    <property type="entry name" value="Glyco_hydro_18_chit_AS"/>
</dbReference>
<reference evidence="8 9" key="1">
    <citation type="submission" date="2018-03" db="EMBL/GenBank/DDBJ databases">
        <authorList>
            <person name="Keele B.F."/>
        </authorList>
    </citation>
    <scope>NUCLEOTIDE SEQUENCE [LARGE SCALE GENOMIC DNA]</scope>
    <source>
        <strain evidence="8 9">YL28-9</strain>
    </source>
</reference>
<keyword evidence="9" id="KW-1185">Reference proteome</keyword>
<dbReference type="EMBL" id="PYLS01000001">
    <property type="protein sequence ID" value="PST85087.1"/>
    <property type="molecule type" value="Genomic_DNA"/>
</dbReference>
<name>A0A2T3HRS9_9SPHI</name>
<evidence type="ECO:0000313" key="9">
    <source>
        <dbReference type="Proteomes" id="UP000240912"/>
    </source>
</evidence>
<comment type="caution">
    <text evidence="8">The sequence shown here is derived from an EMBL/GenBank/DDBJ whole genome shotgun (WGS) entry which is preliminary data.</text>
</comment>
<dbReference type="Gene3D" id="3.40.5.30">
    <property type="entry name" value="(Trans)glycosidases - domain 2"/>
    <property type="match status" value="1"/>
</dbReference>
<feature type="domain" description="GH18" evidence="7">
    <location>
        <begin position="41"/>
        <end position="333"/>
    </location>
</feature>